<evidence type="ECO:0000256" key="1">
    <source>
        <dbReference type="SAM" id="MobiDB-lite"/>
    </source>
</evidence>
<evidence type="ECO:0008006" key="4">
    <source>
        <dbReference type="Google" id="ProtNLM"/>
    </source>
</evidence>
<organism evidence="2 3">
    <name type="scientific">Qipengyuania benthica</name>
    <dbReference type="NCBI Taxonomy" id="3067651"/>
    <lineage>
        <taxon>Bacteria</taxon>
        <taxon>Pseudomonadati</taxon>
        <taxon>Pseudomonadota</taxon>
        <taxon>Alphaproteobacteria</taxon>
        <taxon>Sphingomonadales</taxon>
        <taxon>Erythrobacteraceae</taxon>
        <taxon>Qipengyuania</taxon>
    </lineage>
</organism>
<protein>
    <recommendedName>
        <fullName evidence="4">DUF995 domain-containing protein</fullName>
    </recommendedName>
</protein>
<name>A0ABT9H4Q1_9SPHN</name>
<feature type="compositionally biased region" description="Basic and acidic residues" evidence="1">
    <location>
        <begin position="161"/>
        <end position="172"/>
    </location>
</feature>
<evidence type="ECO:0000313" key="3">
    <source>
        <dbReference type="Proteomes" id="UP001235664"/>
    </source>
</evidence>
<comment type="caution">
    <text evidence="2">The sequence shown here is derived from an EMBL/GenBank/DDBJ whole genome shotgun (WGS) entry which is preliminary data.</text>
</comment>
<dbReference type="RefSeq" id="WP_305928419.1">
    <property type="nucleotide sequence ID" value="NZ_JAVAIL010000001.1"/>
</dbReference>
<dbReference type="EMBL" id="JAVAIL010000001">
    <property type="protein sequence ID" value="MDP4538277.1"/>
    <property type="molecule type" value="Genomic_DNA"/>
</dbReference>
<reference evidence="2 3" key="1">
    <citation type="submission" date="2023-08" db="EMBL/GenBank/DDBJ databases">
        <title>genomic of DY56.</title>
        <authorList>
            <person name="Wang Y."/>
        </authorList>
    </citation>
    <scope>NUCLEOTIDE SEQUENCE [LARGE SCALE GENOMIC DNA]</scope>
    <source>
        <strain evidence="2 3">DY56-A-20</strain>
    </source>
</reference>
<gene>
    <name evidence="2" type="ORF">Q9K01_01370</name>
</gene>
<feature type="region of interest" description="Disordered" evidence="1">
    <location>
        <begin position="20"/>
        <end position="54"/>
    </location>
</feature>
<keyword evidence="3" id="KW-1185">Reference proteome</keyword>
<dbReference type="Proteomes" id="UP001235664">
    <property type="component" value="Unassembled WGS sequence"/>
</dbReference>
<feature type="compositionally biased region" description="Polar residues" evidence="1">
    <location>
        <begin position="20"/>
        <end position="32"/>
    </location>
</feature>
<proteinExistence type="predicted"/>
<feature type="region of interest" description="Disordered" evidence="1">
    <location>
        <begin position="116"/>
        <end position="172"/>
    </location>
</feature>
<accession>A0ABT9H4Q1</accession>
<sequence length="172" mass="18639">MKSAIASLVGLALLGACSDGSDQNAPLETPQQAIVEGDSAEAATPTPEPPALPNEFSRTAWRVRGEEGALYTTFLDPGGRYRDLRNGDPWQQGAWEYDAQERICFTPDAESSLGQCWRPERMDPSGQMIVTSSSGRRVRLESVEYRPPELPVDGENENEAEGDKAAKPADAS</sequence>
<feature type="compositionally biased region" description="Basic and acidic residues" evidence="1">
    <location>
        <begin position="138"/>
        <end position="147"/>
    </location>
</feature>
<evidence type="ECO:0000313" key="2">
    <source>
        <dbReference type="EMBL" id="MDP4538277.1"/>
    </source>
</evidence>
<dbReference type="PROSITE" id="PS51257">
    <property type="entry name" value="PROKAR_LIPOPROTEIN"/>
    <property type="match status" value="1"/>
</dbReference>